<evidence type="ECO:0000256" key="1">
    <source>
        <dbReference type="ARBA" id="ARBA00007198"/>
    </source>
</evidence>
<dbReference type="PANTHER" id="PTHR30041">
    <property type="entry name" value="ARSENATE REDUCTASE"/>
    <property type="match status" value="1"/>
</dbReference>
<dbReference type="SUPFAM" id="SSF52833">
    <property type="entry name" value="Thioredoxin-like"/>
    <property type="match status" value="1"/>
</dbReference>
<name>A0AAX1MYF5_9BACT</name>
<protein>
    <submittedName>
        <fullName evidence="4">Arsenate reductase (Glutaredoxin)</fullName>
        <ecNumber evidence="4">1.20.4.1</ecNumber>
    </submittedName>
</protein>
<dbReference type="NCBIfam" id="TIGR00014">
    <property type="entry name" value="arsC"/>
    <property type="match status" value="1"/>
</dbReference>
<dbReference type="GO" id="GO:0008794">
    <property type="term" value="F:arsenate reductase (glutaredoxin) activity"/>
    <property type="evidence" value="ECO:0007669"/>
    <property type="project" value="UniProtKB-EC"/>
</dbReference>
<dbReference type="AlphaFoldDB" id="A0AAX1MYF5"/>
<dbReference type="Pfam" id="PF03960">
    <property type="entry name" value="ArsC"/>
    <property type="match status" value="1"/>
</dbReference>
<sequence>MIKIWHNPRCSKSRESLKLLQENSDENIEIREYLKDTPSKDELSEIIKLLDIHPEKLLRKTESIFKEEFKGKELSEQEWIDAMVKYPKLIERPIVIKNNKAVIGRPPSLVLDL</sequence>
<dbReference type="EC" id="1.20.4.1" evidence="4"/>
<gene>
    <name evidence="4" type="primary">arsC</name>
    <name evidence="4" type="ORF">KMW28_11520</name>
</gene>
<reference evidence="4 5" key="1">
    <citation type="submission" date="2021-05" db="EMBL/GenBank/DDBJ databases">
        <title>Comparative genomic studies on the polysaccharide-degrading batcterial strains of the Flammeovirga genus.</title>
        <authorList>
            <person name="Zewei F."/>
            <person name="Zheng Z."/>
            <person name="Yu L."/>
            <person name="Ruyue G."/>
            <person name="Yanhong M."/>
            <person name="Yuanyuan C."/>
            <person name="Jingyan G."/>
            <person name="Wenjun H."/>
        </authorList>
    </citation>
    <scope>NUCLEOTIDE SEQUENCE [LARGE SCALE GENOMIC DNA]</scope>
    <source>
        <strain evidence="4 5">NBRC:100898</strain>
    </source>
</reference>
<dbReference type="InterPro" id="IPR036249">
    <property type="entry name" value="Thioredoxin-like_sf"/>
</dbReference>
<keyword evidence="5" id="KW-1185">Reference proteome</keyword>
<evidence type="ECO:0000256" key="2">
    <source>
        <dbReference type="ARBA" id="ARBA00023002"/>
    </source>
</evidence>
<dbReference type="Gene3D" id="3.40.30.10">
    <property type="entry name" value="Glutaredoxin"/>
    <property type="match status" value="1"/>
</dbReference>
<dbReference type="Proteomes" id="UP000678679">
    <property type="component" value="Chromosome 1"/>
</dbReference>
<organism evidence="4 5">
    <name type="scientific">Flammeovirga yaeyamensis</name>
    <dbReference type="NCBI Taxonomy" id="367791"/>
    <lineage>
        <taxon>Bacteria</taxon>
        <taxon>Pseudomonadati</taxon>
        <taxon>Bacteroidota</taxon>
        <taxon>Cytophagia</taxon>
        <taxon>Cytophagales</taxon>
        <taxon>Flammeovirgaceae</taxon>
        <taxon>Flammeovirga</taxon>
    </lineage>
</organism>
<dbReference type="PANTHER" id="PTHR30041:SF4">
    <property type="entry name" value="ARSENATE REDUCTASE"/>
    <property type="match status" value="1"/>
</dbReference>
<dbReference type="InterPro" id="IPR006660">
    <property type="entry name" value="Arsenate_reductase-like"/>
</dbReference>
<accession>A0AAX1MYF5</accession>
<evidence type="ECO:0000313" key="5">
    <source>
        <dbReference type="Proteomes" id="UP000678679"/>
    </source>
</evidence>
<dbReference type="CDD" id="cd03034">
    <property type="entry name" value="ArsC_ArsC"/>
    <property type="match status" value="1"/>
</dbReference>
<dbReference type="PROSITE" id="PS51353">
    <property type="entry name" value="ARSC"/>
    <property type="match status" value="1"/>
</dbReference>
<dbReference type="KEGG" id="fya:KMW28_11520"/>
<comment type="similarity">
    <text evidence="1 3">Belongs to the ArsC family.</text>
</comment>
<dbReference type="EMBL" id="CP076132">
    <property type="protein sequence ID" value="QWG00280.1"/>
    <property type="molecule type" value="Genomic_DNA"/>
</dbReference>
<evidence type="ECO:0000313" key="4">
    <source>
        <dbReference type="EMBL" id="QWG00280.1"/>
    </source>
</evidence>
<evidence type="ECO:0000256" key="3">
    <source>
        <dbReference type="PROSITE-ProRule" id="PRU01282"/>
    </source>
</evidence>
<proteinExistence type="inferred from homology"/>
<keyword evidence="2 4" id="KW-0560">Oxidoreductase</keyword>
<dbReference type="RefSeq" id="WP_169663294.1">
    <property type="nucleotide sequence ID" value="NZ_CP076132.1"/>
</dbReference>
<dbReference type="InterPro" id="IPR006659">
    <property type="entry name" value="Arsenate_reductase"/>
</dbReference>